<comment type="caution">
    <text evidence="1">The sequence shown here is derived from an EMBL/GenBank/DDBJ whole genome shotgun (WGS) entry which is preliminary data.</text>
</comment>
<evidence type="ECO:0000313" key="2">
    <source>
        <dbReference type="Proteomes" id="UP001232148"/>
    </source>
</evidence>
<reference evidence="1" key="1">
    <citation type="submission" date="2021-06" db="EMBL/GenBank/DDBJ databases">
        <title>Comparative genomics, transcriptomics and evolutionary studies reveal genomic signatures of adaptation to plant cell wall in hemibiotrophic fungi.</title>
        <authorList>
            <consortium name="DOE Joint Genome Institute"/>
            <person name="Baroncelli R."/>
            <person name="Diaz J.F."/>
            <person name="Benocci T."/>
            <person name="Peng M."/>
            <person name="Battaglia E."/>
            <person name="Haridas S."/>
            <person name="Andreopoulos W."/>
            <person name="Labutti K."/>
            <person name="Pangilinan J."/>
            <person name="Floch G.L."/>
            <person name="Makela M.R."/>
            <person name="Henrissat B."/>
            <person name="Grigoriev I.V."/>
            <person name="Crouch J.A."/>
            <person name="De Vries R.P."/>
            <person name="Sukno S.A."/>
            <person name="Thon M.R."/>
        </authorList>
    </citation>
    <scope>NUCLEOTIDE SEQUENCE</scope>
    <source>
        <strain evidence="1">MAFF235873</strain>
    </source>
</reference>
<evidence type="ECO:0000313" key="1">
    <source>
        <dbReference type="EMBL" id="KAK2027671.1"/>
    </source>
</evidence>
<accession>A0AAD9LYW7</accession>
<dbReference type="EMBL" id="MU842891">
    <property type="protein sequence ID" value="KAK2027671.1"/>
    <property type="molecule type" value="Genomic_DNA"/>
</dbReference>
<name>A0AAD9LYW7_9PEZI</name>
<dbReference type="Proteomes" id="UP001232148">
    <property type="component" value="Unassembled WGS sequence"/>
</dbReference>
<protein>
    <submittedName>
        <fullName evidence="1">Uncharacterized protein</fullName>
    </submittedName>
</protein>
<dbReference type="AlphaFoldDB" id="A0AAD9LYW7"/>
<gene>
    <name evidence="1" type="ORF">LX32DRAFT_433719</name>
</gene>
<organism evidence="1 2">
    <name type="scientific">Colletotrichum zoysiae</name>
    <dbReference type="NCBI Taxonomy" id="1216348"/>
    <lineage>
        <taxon>Eukaryota</taxon>
        <taxon>Fungi</taxon>
        <taxon>Dikarya</taxon>
        <taxon>Ascomycota</taxon>
        <taxon>Pezizomycotina</taxon>
        <taxon>Sordariomycetes</taxon>
        <taxon>Hypocreomycetidae</taxon>
        <taxon>Glomerellales</taxon>
        <taxon>Glomerellaceae</taxon>
        <taxon>Colletotrichum</taxon>
        <taxon>Colletotrichum graminicola species complex</taxon>
    </lineage>
</organism>
<proteinExistence type="predicted"/>
<sequence length="83" mass="9329">MGRAFGALISGSLSPSLSLWRFGSISAGNKKDLQLQLMTTNTMRIARRSGCRKLPERAQRWDNYLLDGGMSLSVKSEMRRKHT</sequence>
<keyword evidence="2" id="KW-1185">Reference proteome</keyword>